<reference evidence="2 3" key="1">
    <citation type="submission" date="2019-09" db="EMBL/GenBank/DDBJ databases">
        <title>Draft genome of the ectomycorrhizal ascomycete Sphaerosporella brunnea.</title>
        <authorList>
            <consortium name="DOE Joint Genome Institute"/>
            <person name="Benucci G.M."/>
            <person name="Marozzi G."/>
            <person name="Antonielli L."/>
            <person name="Sanchez S."/>
            <person name="Marco P."/>
            <person name="Wang X."/>
            <person name="Falini L.B."/>
            <person name="Barry K."/>
            <person name="Haridas S."/>
            <person name="Lipzen A."/>
            <person name="Labutti K."/>
            <person name="Grigoriev I.V."/>
            <person name="Murat C."/>
            <person name="Martin F."/>
            <person name="Albertini E."/>
            <person name="Donnini D."/>
            <person name="Bonito G."/>
        </authorList>
    </citation>
    <scope>NUCLEOTIDE SEQUENCE [LARGE SCALE GENOMIC DNA]</scope>
    <source>
        <strain evidence="2 3">Sb_GMNB300</strain>
    </source>
</reference>
<dbReference type="InterPro" id="IPR003615">
    <property type="entry name" value="HNH_nuc"/>
</dbReference>
<evidence type="ECO:0000313" key="2">
    <source>
        <dbReference type="EMBL" id="KAA8899468.1"/>
    </source>
</evidence>
<dbReference type="OrthoDB" id="2142759at2759"/>
<comment type="caution">
    <text evidence="2">The sequence shown here is derived from an EMBL/GenBank/DDBJ whole genome shotgun (WGS) entry which is preliminary data.</text>
</comment>
<name>A0A5J5EP70_9PEZI</name>
<feature type="non-terminal residue" evidence="2">
    <location>
        <position position="1"/>
    </location>
</feature>
<evidence type="ECO:0000259" key="1">
    <source>
        <dbReference type="Pfam" id="PF13391"/>
    </source>
</evidence>
<dbReference type="Proteomes" id="UP000326924">
    <property type="component" value="Unassembled WGS sequence"/>
</dbReference>
<protein>
    <recommendedName>
        <fullName evidence="1">HNH nuclease domain-containing protein</fullName>
    </recommendedName>
</protein>
<sequence length="178" mass="20599">PDEELHYLNTKGRPEVLATPRSSAFRIAFEKRDCACILTGSNNHPPHVDKRKEMLCGLAIEAAHIVPLSRPDLWKLQFVAAIRKSRRLLRIGYAAINQNALENGIMLRADLHIMFDRFLWSVNPKTWRVVVFIPVAELVSFHGRTISRGDLNQFPPEPIWRWHWEQCVLRCLRAEGEL</sequence>
<proteinExistence type="predicted"/>
<feature type="domain" description="HNH nuclease" evidence="1">
    <location>
        <begin position="36"/>
        <end position="123"/>
    </location>
</feature>
<feature type="non-terminal residue" evidence="2">
    <location>
        <position position="178"/>
    </location>
</feature>
<organism evidence="2 3">
    <name type="scientific">Sphaerosporella brunnea</name>
    <dbReference type="NCBI Taxonomy" id="1250544"/>
    <lineage>
        <taxon>Eukaryota</taxon>
        <taxon>Fungi</taxon>
        <taxon>Dikarya</taxon>
        <taxon>Ascomycota</taxon>
        <taxon>Pezizomycotina</taxon>
        <taxon>Pezizomycetes</taxon>
        <taxon>Pezizales</taxon>
        <taxon>Pyronemataceae</taxon>
        <taxon>Sphaerosporella</taxon>
    </lineage>
</organism>
<accession>A0A5J5EP70</accession>
<evidence type="ECO:0000313" key="3">
    <source>
        <dbReference type="Proteomes" id="UP000326924"/>
    </source>
</evidence>
<dbReference type="InParanoid" id="A0A5J5EP70"/>
<dbReference type="Pfam" id="PF13391">
    <property type="entry name" value="HNH_2"/>
    <property type="match status" value="1"/>
</dbReference>
<gene>
    <name evidence="2" type="ORF">FN846DRAFT_769630</name>
</gene>
<keyword evidence="3" id="KW-1185">Reference proteome</keyword>
<dbReference type="AlphaFoldDB" id="A0A5J5EP70"/>
<dbReference type="EMBL" id="VXIS01000166">
    <property type="protein sequence ID" value="KAA8899468.1"/>
    <property type="molecule type" value="Genomic_DNA"/>
</dbReference>